<dbReference type="AlphaFoldDB" id="A0A6C0CR23"/>
<proteinExistence type="predicted"/>
<protein>
    <submittedName>
        <fullName evidence="1">Uncharacterized protein</fullName>
    </submittedName>
</protein>
<reference evidence="1" key="1">
    <citation type="journal article" date="2020" name="Nature">
        <title>Giant virus diversity and host interactions through global metagenomics.</title>
        <authorList>
            <person name="Schulz F."/>
            <person name="Roux S."/>
            <person name="Paez-Espino D."/>
            <person name="Jungbluth S."/>
            <person name="Walsh D.A."/>
            <person name="Denef V.J."/>
            <person name="McMahon K.D."/>
            <person name="Konstantinidis K.T."/>
            <person name="Eloe-Fadrosh E.A."/>
            <person name="Kyrpides N.C."/>
            <person name="Woyke T."/>
        </authorList>
    </citation>
    <scope>NUCLEOTIDE SEQUENCE</scope>
    <source>
        <strain evidence="1">GVMAG-M-3300021425-14</strain>
    </source>
</reference>
<dbReference type="EMBL" id="MN739461">
    <property type="protein sequence ID" value="QHT05915.1"/>
    <property type="molecule type" value="Genomic_DNA"/>
</dbReference>
<accession>A0A6C0CR23</accession>
<evidence type="ECO:0000313" key="1">
    <source>
        <dbReference type="EMBL" id="QHT05915.1"/>
    </source>
</evidence>
<sequence length="71" mass="8837">MEKPYYFQYNPVFNNYIDNTVPISLVDEPFLDVFTYQIRWRKKIEPSKIYLDNKNDYDYTNIYNWPVKVKK</sequence>
<name>A0A6C0CR23_9ZZZZ</name>
<organism evidence="1">
    <name type="scientific">viral metagenome</name>
    <dbReference type="NCBI Taxonomy" id="1070528"/>
    <lineage>
        <taxon>unclassified sequences</taxon>
        <taxon>metagenomes</taxon>
        <taxon>organismal metagenomes</taxon>
    </lineage>
</organism>